<evidence type="ECO:0000313" key="1">
    <source>
        <dbReference type="EMBL" id="KAI8040525.1"/>
    </source>
</evidence>
<comment type="caution">
    <text evidence="1">The sequence shown here is derived from an EMBL/GenBank/DDBJ whole genome shotgun (WGS) entry which is preliminary data.</text>
</comment>
<gene>
    <name evidence="1" type="ORF">M5D96_006468</name>
</gene>
<name>A0A9P9YP09_9MUSC</name>
<reference evidence="1" key="1">
    <citation type="journal article" date="2023" name="Genome Biol. Evol.">
        <title>Long-read-based Genome Assembly of Drosophila gunungcola Reveals Fewer Chemosensory Genes in Flower-breeding Species.</title>
        <authorList>
            <person name="Negi A."/>
            <person name="Liao B.Y."/>
            <person name="Yeh S.D."/>
        </authorList>
    </citation>
    <scope>NUCLEOTIDE SEQUENCE</scope>
    <source>
        <strain evidence="1">Sukarami</strain>
    </source>
</reference>
<accession>A0A9P9YP09</accession>
<protein>
    <submittedName>
        <fullName evidence="1">Uncharacterized protein</fullName>
    </submittedName>
</protein>
<keyword evidence="2" id="KW-1185">Reference proteome</keyword>
<evidence type="ECO:0000313" key="2">
    <source>
        <dbReference type="Proteomes" id="UP001059596"/>
    </source>
</evidence>
<dbReference type="Proteomes" id="UP001059596">
    <property type="component" value="Unassembled WGS sequence"/>
</dbReference>
<sequence length="193" mass="22025">MNPSDAKLLSNLNNLELKRKRIIVYQKILLDRITRTKNEIYQRNNMISPKNNVEKENRKPLLVLGQKPNSRDVTKTRAAAKGKKTIPANLPLNRFQQAQLIAQRIKDNDWMMPPIRTDQCQICRATLRDPHVCNIENCFFGCACGFLAKSMNAINGHSIACRKRNKDLAKYEAQLNNPGCLGHLVKSEEKNVS</sequence>
<organism evidence="1 2">
    <name type="scientific">Drosophila gunungcola</name>
    <name type="common">fruit fly</name>
    <dbReference type="NCBI Taxonomy" id="103775"/>
    <lineage>
        <taxon>Eukaryota</taxon>
        <taxon>Metazoa</taxon>
        <taxon>Ecdysozoa</taxon>
        <taxon>Arthropoda</taxon>
        <taxon>Hexapoda</taxon>
        <taxon>Insecta</taxon>
        <taxon>Pterygota</taxon>
        <taxon>Neoptera</taxon>
        <taxon>Endopterygota</taxon>
        <taxon>Diptera</taxon>
        <taxon>Brachycera</taxon>
        <taxon>Muscomorpha</taxon>
        <taxon>Ephydroidea</taxon>
        <taxon>Drosophilidae</taxon>
        <taxon>Drosophila</taxon>
        <taxon>Sophophora</taxon>
    </lineage>
</organism>
<dbReference type="AlphaFoldDB" id="A0A9P9YP09"/>
<proteinExistence type="predicted"/>
<dbReference type="EMBL" id="JAMKOV010000004">
    <property type="protein sequence ID" value="KAI8040525.1"/>
    <property type="molecule type" value="Genomic_DNA"/>
</dbReference>